<proteinExistence type="predicted"/>
<protein>
    <recommendedName>
        <fullName evidence="1">F-box domain-containing protein</fullName>
    </recommendedName>
</protein>
<dbReference type="OrthoDB" id="3750626at2759"/>
<dbReference type="InterPro" id="IPR001810">
    <property type="entry name" value="F-box_dom"/>
</dbReference>
<sequence>MARITDLSNEILLDIISYLTTSDDSNVRTLSHLCRTSRSLCGVAQPALYSCVRIVESATDPLLHLKLFLWTLIECPSLAQKTKEFALYNDRGLPRLPNLQHIHFTAQIEAPRALMHRIYEIQVDLPIFSKLKTFHLHKQYEDGPLNIEDYMPLMQFPLFEKFSSESDVPNTPDGSCAVNTLTHMTAELFWCLGPLSTMKALLQTCPRLTVFKLIIPDGTRYRWLWDVGYQPLVTPRDLVKALLQTHRQRLQTLHLDFHDHYNLRDPEILEDIERLEDCVYTYPSFRDFQSLTHMAIELEKLVRFQDLPMSLEHLDLSYCYFPDLNQASLFDLVQLKGKWCPAIKSVVVRGWETTSEGINAVREHATSLDISVNVAEDGRVLTILSGGYHLTIKSLLSC</sequence>
<evidence type="ECO:0000259" key="1">
    <source>
        <dbReference type="Pfam" id="PF00646"/>
    </source>
</evidence>
<dbReference type="AlphaFoldDB" id="W7EFD1"/>
<feature type="domain" description="F-box" evidence="1">
    <location>
        <begin position="4"/>
        <end position="41"/>
    </location>
</feature>
<name>W7EFD1_BIPV3</name>
<dbReference type="GeneID" id="26249717"/>
<dbReference type="Pfam" id="PF00646">
    <property type="entry name" value="F-box"/>
    <property type="match status" value="1"/>
</dbReference>
<dbReference type="EMBL" id="KI968799">
    <property type="protein sequence ID" value="EUN22897.1"/>
    <property type="molecule type" value="Genomic_DNA"/>
</dbReference>
<reference evidence="2 3" key="1">
    <citation type="journal article" date="2013" name="PLoS Genet.">
        <title>Comparative genome structure, secondary metabolite, and effector coding capacity across Cochliobolus pathogens.</title>
        <authorList>
            <person name="Condon B.J."/>
            <person name="Leng Y."/>
            <person name="Wu D."/>
            <person name="Bushley K.E."/>
            <person name="Ohm R.A."/>
            <person name="Otillar R."/>
            <person name="Martin J."/>
            <person name="Schackwitz W."/>
            <person name="Grimwood J."/>
            <person name="MohdZainudin N."/>
            <person name="Xue C."/>
            <person name="Wang R."/>
            <person name="Manning V.A."/>
            <person name="Dhillon B."/>
            <person name="Tu Z.J."/>
            <person name="Steffenson B.J."/>
            <person name="Salamov A."/>
            <person name="Sun H."/>
            <person name="Lowry S."/>
            <person name="LaButti K."/>
            <person name="Han J."/>
            <person name="Copeland A."/>
            <person name="Lindquist E."/>
            <person name="Barry K."/>
            <person name="Schmutz J."/>
            <person name="Baker S.E."/>
            <person name="Ciuffetti L.M."/>
            <person name="Grigoriev I.V."/>
            <person name="Zhong S."/>
            <person name="Turgeon B.G."/>
        </authorList>
    </citation>
    <scope>NUCLEOTIDE SEQUENCE [LARGE SCALE GENOMIC DNA]</scope>
    <source>
        <strain evidence="2 3">FI3</strain>
    </source>
</reference>
<evidence type="ECO:0000313" key="3">
    <source>
        <dbReference type="Proteomes" id="UP000054337"/>
    </source>
</evidence>
<dbReference type="InterPro" id="IPR032675">
    <property type="entry name" value="LRR_dom_sf"/>
</dbReference>
<gene>
    <name evidence="2" type="ORF">COCVIDRAFT_110161</name>
</gene>
<dbReference type="SUPFAM" id="SSF52047">
    <property type="entry name" value="RNI-like"/>
    <property type="match status" value="1"/>
</dbReference>
<dbReference type="Gene3D" id="3.80.10.10">
    <property type="entry name" value="Ribonuclease Inhibitor"/>
    <property type="match status" value="1"/>
</dbReference>
<organism evidence="2 3">
    <name type="scientific">Bipolaris victoriae (strain FI3)</name>
    <name type="common">Victoria blight of oats agent</name>
    <name type="synonym">Cochliobolus victoriae</name>
    <dbReference type="NCBI Taxonomy" id="930091"/>
    <lineage>
        <taxon>Eukaryota</taxon>
        <taxon>Fungi</taxon>
        <taxon>Dikarya</taxon>
        <taxon>Ascomycota</taxon>
        <taxon>Pezizomycotina</taxon>
        <taxon>Dothideomycetes</taxon>
        <taxon>Pleosporomycetidae</taxon>
        <taxon>Pleosporales</taxon>
        <taxon>Pleosporineae</taxon>
        <taxon>Pleosporaceae</taxon>
        <taxon>Bipolaris</taxon>
    </lineage>
</organism>
<dbReference type="RefSeq" id="XP_014552474.1">
    <property type="nucleotide sequence ID" value="XM_014696988.1"/>
</dbReference>
<keyword evidence="3" id="KW-1185">Reference proteome</keyword>
<dbReference type="HOGENOM" id="CLU_694722_0_0_1"/>
<dbReference type="Proteomes" id="UP000054337">
    <property type="component" value="Unassembled WGS sequence"/>
</dbReference>
<accession>W7EFD1</accession>
<evidence type="ECO:0000313" key="2">
    <source>
        <dbReference type="EMBL" id="EUN22897.1"/>
    </source>
</evidence>